<dbReference type="PANTHER" id="PTHR43855">
    <property type="entry name" value="THIOSULFATE SULFURTRANSFERASE"/>
    <property type="match status" value="1"/>
</dbReference>
<keyword evidence="4" id="KW-1185">Reference proteome</keyword>
<gene>
    <name evidence="3" type="primary">cysA1</name>
    <name evidence="3" type="ORF">NARC_70111</name>
</gene>
<dbReference type="AlphaFoldDB" id="A0A557SV93"/>
<dbReference type="CDD" id="cd01448">
    <property type="entry name" value="TST_Repeat_1"/>
    <property type="match status" value="1"/>
</dbReference>
<dbReference type="SMART" id="SM00450">
    <property type="entry name" value="RHOD"/>
    <property type="match status" value="2"/>
</dbReference>
<comment type="caution">
    <text evidence="3">The sequence shown here is derived from an EMBL/GenBank/DDBJ whole genome shotgun (WGS) entry which is preliminary data.</text>
</comment>
<evidence type="ECO:0000313" key="3">
    <source>
        <dbReference type="EMBL" id="TVP40530.1"/>
    </source>
</evidence>
<evidence type="ECO:0000259" key="2">
    <source>
        <dbReference type="PROSITE" id="PS50206"/>
    </source>
</evidence>
<keyword evidence="1" id="KW-0677">Repeat</keyword>
<dbReference type="OrthoDB" id="9977at2157"/>
<reference evidence="3 4" key="1">
    <citation type="journal article" date="2019" name="Front. Microbiol.">
        <title>Ammonia Oxidation by the Arctic Terrestrial Thaumarchaeote Candidatus Nitrosocosmicus arcticus Is Stimulated by Increasing Temperatures.</title>
        <authorList>
            <person name="Alves R.J.E."/>
            <person name="Kerou M."/>
            <person name="Zappe A."/>
            <person name="Bittner R."/>
            <person name="Abby S.S."/>
            <person name="Schmidt H.A."/>
            <person name="Pfeifer K."/>
            <person name="Schleper C."/>
        </authorList>
    </citation>
    <scope>NUCLEOTIDE SEQUENCE [LARGE SCALE GENOMIC DNA]</scope>
    <source>
        <strain evidence="3 4">Kfb</strain>
    </source>
</reference>
<dbReference type="InterPro" id="IPR001763">
    <property type="entry name" value="Rhodanese-like_dom"/>
</dbReference>
<accession>A0A557SV93</accession>
<dbReference type="Proteomes" id="UP000315289">
    <property type="component" value="Unassembled WGS sequence"/>
</dbReference>
<dbReference type="InterPro" id="IPR051126">
    <property type="entry name" value="Thiosulfate_sulfurtransferase"/>
</dbReference>
<organism evidence="3 4">
    <name type="scientific">Candidatus Nitrosocosmicus arcticus</name>
    <dbReference type="NCBI Taxonomy" id="2035267"/>
    <lineage>
        <taxon>Archaea</taxon>
        <taxon>Nitrososphaerota</taxon>
        <taxon>Nitrososphaeria</taxon>
        <taxon>Nitrososphaerales</taxon>
        <taxon>Nitrososphaeraceae</taxon>
        <taxon>Candidatus Nitrosocosmicus</taxon>
    </lineage>
</organism>
<dbReference type="Pfam" id="PF00581">
    <property type="entry name" value="Rhodanese"/>
    <property type="match status" value="2"/>
</dbReference>
<dbReference type="GO" id="GO:0016740">
    <property type="term" value="F:transferase activity"/>
    <property type="evidence" value="ECO:0007669"/>
    <property type="project" value="UniProtKB-KW"/>
</dbReference>
<dbReference type="PROSITE" id="PS50206">
    <property type="entry name" value="RHODANESE_3"/>
    <property type="match status" value="2"/>
</dbReference>
<evidence type="ECO:0000256" key="1">
    <source>
        <dbReference type="ARBA" id="ARBA00022737"/>
    </source>
</evidence>
<dbReference type="Gene3D" id="3.40.250.10">
    <property type="entry name" value="Rhodanese-like domain"/>
    <property type="match status" value="2"/>
</dbReference>
<feature type="domain" description="Rhodanese" evidence="2">
    <location>
        <begin position="176"/>
        <end position="280"/>
    </location>
</feature>
<dbReference type="InterPro" id="IPR036873">
    <property type="entry name" value="Rhodanese-like_dom_sf"/>
</dbReference>
<proteinExistence type="predicted"/>
<dbReference type="SUPFAM" id="SSF52821">
    <property type="entry name" value="Rhodanese/Cell cycle control phosphatase"/>
    <property type="match status" value="2"/>
</dbReference>
<evidence type="ECO:0000313" key="4">
    <source>
        <dbReference type="Proteomes" id="UP000315289"/>
    </source>
</evidence>
<feature type="domain" description="Rhodanese" evidence="2">
    <location>
        <begin position="46"/>
        <end position="146"/>
    </location>
</feature>
<protein>
    <submittedName>
        <fullName evidence="3">Putative thiosulfate sulfurtransferase</fullName>
    </submittedName>
</protein>
<dbReference type="EMBL" id="VOAH01000007">
    <property type="protein sequence ID" value="TVP40530.1"/>
    <property type="molecule type" value="Genomic_DNA"/>
</dbReference>
<name>A0A557SV93_9ARCH</name>
<dbReference type="PANTHER" id="PTHR43855:SF1">
    <property type="entry name" value="THIOSULFATE SULFURTRANSFERASE"/>
    <property type="match status" value="1"/>
</dbReference>
<sequence>MCCLNKPINRKKNDIKVVNKRVKAKPPSTPSLNLVCDIDTLRTLIKKNKVRVVDVRKRDEYLKGHIKTAVSLPLAELLSNDDPESIIKILNNLGISDDTLVVIYDDTFGALASRVAWSFKFVGHRNVALLEVTYDNWKKLGLEIERKSNKYSKVSHSVDIDYSIFADAEYIENAQNDKNKIIIDSRERLNFLTEHIPNSKNIPYTMLRSENSILRNPSELKRFMENRGIDLNNEIITYCGSVGTLSGLAFFALKTAGISNVKLYPKSFKEWKSLGKPKTEFKDATYWDLSAE</sequence>
<keyword evidence="3" id="KW-0808">Transferase</keyword>